<comment type="caution">
    <text evidence="1">The sequence shown here is derived from an EMBL/GenBank/DDBJ whole genome shotgun (WGS) entry which is preliminary data.</text>
</comment>
<protein>
    <submittedName>
        <fullName evidence="1">Uncharacterized protein</fullName>
    </submittedName>
</protein>
<name>A0A926ITD8_9FIRM</name>
<keyword evidence="2" id="KW-1185">Reference proteome</keyword>
<organism evidence="1 2">
    <name type="scientific">Qingrenia yutianensis</name>
    <dbReference type="NCBI Taxonomy" id="2763676"/>
    <lineage>
        <taxon>Bacteria</taxon>
        <taxon>Bacillati</taxon>
        <taxon>Bacillota</taxon>
        <taxon>Clostridia</taxon>
        <taxon>Eubacteriales</taxon>
        <taxon>Oscillospiraceae</taxon>
        <taxon>Qingrenia</taxon>
    </lineage>
</organism>
<sequence>MTPGVIINRDTQDSTEEITTINHLLNEGACESFRIAGIVDFEPKSLDDSFQIIINIPDSKGKYINYTYITEYSDEQKKIFFDKGIESLDNLEYRLAAEY</sequence>
<dbReference type="Proteomes" id="UP000647416">
    <property type="component" value="Unassembled WGS sequence"/>
</dbReference>
<dbReference type="AlphaFoldDB" id="A0A926ITD8"/>
<reference evidence="1" key="1">
    <citation type="submission" date="2020-08" db="EMBL/GenBank/DDBJ databases">
        <title>Genome public.</title>
        <authorList>
            <person name="Liu C."/>
            <person name="Sun Q."/>
        </authorList>
    </citation>
    <scope>NUCLEOTIDE SEQUENCE</scope>
    <source>
        <strain evidence="1">NSJ-50</strain>
    </source>
</reference>
<gene>
    <name evidence="1" type="ORF">H8706_06290</name>
</gene>
<dbReference type="EMBL" id="JACRTE010000005">
    <property type="protein sequence ID" value="MBC8596475.1"/>
    <property type="molecule type" value="Genomic_DNA"/>
</dbReference>
<evidence type="ECO:0000313" key="2">
    <source>
        <dbReference type="Proteomes" id="UP000647416"/>
    </source>
</evidence>
<evidence type="ECO:0000313" key="1">
    <source>
        <dbReference type="EMBL" id="MBC8596475.1"/>
    </source>
</evidence>
<accession>A0A926ITD8</accession>
<proteinExistence type="predicted"/>
<dbReference type="RefSeq" id="WP_262431941.1">
    <property type="nucleotide sequence ID" value="NZ_JACRTE010000005.1"/>
</dbReference>